<evidence type="ECO:0000313" key="3">
    <source>
        <dbReference type="Proteomes" id="UP000199438"/>
    </source>
</evidence>
<dbReference type="STRING" id="1334022.SAMN04487907_101593"/>
<evidence type="ECO:0000259" key="1">
    <source>
        <dbReference type="Pfam" id="PF22322"/>
    </source>
</evidence>
<dbReference type="EMBL" id="FOKV01000001">
    <property type="protein sequence ID" value="SFB77815.1"/>
    <property type="molecule type" value="Genomic_DNA"/>
</dbReference>
<dbReference type="Proteomes" id="UP000199438">
    <property type="component" value="Unassembled WGS sequence"/>
</dbReference>
<gene>
    <name evidence="2" type="ORF">SAMN04487907_101593</name>
</gene>
<dbReference type="InterPro" id="IPR054246">
    <property type="entry name" value="DUF6973"/>
</dbReference>
<dbReference type="Pfam" id="PF22322">
    <property type="entry name" value="DUF6973"/>
    <property type="match status" value="1"/>
</dbReference>
<protein>
    <recommendedName>
        <fullName evidence="1">DUF6973 domain-containing protein</fullName>
    </recommendedName>
</protein>
<dbReference type="OrthoDB" id="1496068at2"/>
<reference evidence="3" key="1">
    <citation type="submission" date="2016-10" db="EMBL/GenBank/DDBJ databases">
        <authorList>
            <person name="Varghese N."/>
            <person name="Submissions S."/>
        </authorList>
    </citation>
    <scope>NUCLEOTIDE SEQUENCE [LARGE SCALE GENOMIC DNA]</scope>
    <source>
        <strain evidence="3">DSM 24499</strain>
    </source>
</reference>
<feature type="domain" description="DUF6973" evidence="1">
    <location>
        <begin position="20"/>
        <end position="137"/>
    </location>
</feature>
<accession>A0A1I1DS53</accession>
<keyword evidence="3" id="KW-1185">Reference proteome</keyword>
<dbReference type="AlphaFoldDB" id="A0A1I1DS53"/>
<name>A0A1I1DS53_9FLAO</name>
<proteinExistence type="predicted"/>
<organism evidence="2 3">
    <name type="scientific">Zunongwangia mangrovi</name>
    <dbReference type="NCBI Taxonomy" id="1334022"/>
    <lineage>
        <taxon>Bacteria</taxon>
        <taxon>Pseudomonadati</taxon>
        <taxon>Bacteroidota</taxon>
        <taxon>Flavobacteriia</taxon>
        <taxon>Flavobacteriales</taxon>
        <taxon>Flavobacteriaceae</taxon>
        <taxon>Zunongwangia</taxon>
    </lineage>
</organism>
<evidence type="ECO:0000313" key="2">
    <source>
        <dbReference type="EMBL" id="SFB77815.1"/>
    </source>
</evidence>
<dbReference type="RefSeq" id="WP_092539884.1">
    <property type="nucleotide sequence ID" value="NZ_FOKV01000001.1"/>
</dbReference>
<sequence length="159" mass="18816">MAIEARIRQLNFKEIFILLKLFLPQPLYIFPTYRATRETLKLCDRLFGKKHYQDNRENAFRHAYWNFLIAEKVFQKNNSVEESIIWAKKITDLHERMAPNKALARAMDLHNNDVGRNIFSNNPEENAVESLQDLMDSAVKITEPELSKFDKNQLVFIEE</sequence>